<dbReference type="EMBL" id="JAINVZ010000020">
    <property type="protein sequence ID" value="MBY8887989.1"/>
    <property type="molecule type" value="Genomic_DNA"/>
</dbReference>
<evidence type="ECO:0000256" key="1">
    <source>
        <dbReference type="SAM" id="MobiDB-lite"/>
    </source>
</evidence>
<name>A0ABS7QZB1_9ACTN</name>
<evidence type="ECO:0000313" key="3">
    <source>
        <dbReference type="EMBL" id="MBY8887989.1"/>
    </source>
</evidence>
<reference evidence="3 4" key="1">
    <citation type="submission" date="2021-08" db="EMBL/GenBank/DDBJ databases">
        <title>Streptomyces sp. PTM05 isolated from lichen.</title>
        <authorList>
            <person name="Somphong A."/>
            <person name="Phongsopitanun W."/>
            <person name="Tanasupawat S."/>
        </authorList>
    </citation>
    <scope>NUCLEOTIDE SEQUENCE [LARGE SCALE GENOMIC DNA]</scope>
    <source>
        <strain evidence="3 4">Ptm05</strain>
    </source>
</reference>
<protein>
    <submittedName>
        <fullName evidence="3">Transglycosylase SLT domain-containing protein</fullName>
    </submittedName>
</protein>
<organism evidence="3 4">
    <name type="scientific">Streptantibioticus parmotrematis</name>
    <dbReference type="NCBI Taxonomy" id="2873249"/>
    <lineage>
        <taxon>Bacteria</taxon>
        <taxon>Bacillati</taxon>
        <taxon>Actinomycetota</taxon>
        <taxon>Actinomycetes</taxon>
        <taxon>Kitasatosporales</taxon>
        <taxon>Streptomycetaceae</taxon>
        <taxon>Streptantibioticus</taxon>
    </lineage>
</organism>
<dbReference type="SUPFAM" id="SSF53955">
    <property type="entry name" value="Lysozyme-like"/>
    <property type="match status" value="1"/>
</dbReference>
<dbReference type="Gene3D" id="1.10.530.10">
    <property type="match status" value="1"/>
</dbReference>
<accession>A0ABS7QZB1</accession>
<dbReference type="Pfam" id="PF01464">
    <property type="entry name" value="SLT"/>
    <property type="match status" value="1"/>
</dbReference>
<keyword evidence="4" id="KW-1185">Reference proteome</keyword>
<dbReference type="Proteomes" id="UP001198565">
    <property type="component" value="Unassembled WGS sequence"/>
</dbReference>
<proteinExistence type="predicted"/>
<comment type="caution">
    <text evidence="3">The sequence shown here is derived from an EMBL/GenBank/DDBJ whole genome shotgun (WGS) entry which is preliminary data.</text>
</comment>
<evidence type="ECO:0000259" key="2">
    <source>
        <dbReference type="Pfam" id="PF01464"/>
    </source>
</evidence>
<feature type="region of interest" description="Disordered" evidence="1">
    <location>
        <begin position="86"/>
        <end position="156"/>
    </location>
</feature>
<feature type="domain" description="Transglycosylase SLT" evidence="2">
    <location>
        <begin position="191"/>
        <end position="262"/>
    </location>
</feature>
<dbReference type="InterPro" id="IPR008258">
    <property type="entry name" value="Transglycosylase_SLT_dom_1"/>
</dbReference>
<feature type="compositionally biased region" description="Basic and acidic residues" evidence="1">
    <location>
        <begin position="105"/>
        <end position="148"/>
    </location>
</feature>
<sequence length="265" mass="27904">MPIPAAFNRLTRTYQNSTARMTRKQKLSAAGVAVAGASVLAFTVVPASAHAANPSNPVMGVAMAWNGSGHTGDGKHIQPNVADGLAVTGKQSGNNDLPKSGAAQKKADDAKAAADQAARDKAAKAAKDQAAKERKDDKPAANRSEQRKPVAAAPAAPQYANNLNGWINHALAIMHQHNIPGSYEGIHRNVMRESSGNPNAINNWDINAQNGIPSKGLLQVIQPTFEEYHISGTANNLYDPVANIVAACNYAAHRYGTIDNVNSAY</sequence>
<dbReference type="InterPro" id="IPR023346">
    <property type="entry name" value="Lysozyme-like_dom_sf"/>
</dbReference>
<evidence type="ECO:0000313" key="4">
    <source>
        <dbReference type="Proteomes" id="UP001198565"/>
    </source>
</evidence>
<gene>
    <name evidence="3" type="ORF">K7472_24570</name>
</gene>
<dbReference type="RefSeq" id="WP_222980726.1">
    <property type="nucleotide sequence ID" value="NZ_JAINVZ010000020.1"/>
</dbReference>